<dbReference type="Proteomes" id="UP001632038">
    <property type="component" value="Unassembled WGS sequence"/>
</dbReference>
<gene>
    <name evidence="1" type="ORF">CASFOL_032716</name>
</gene>
<evidence type="ECO:0000313" key="2">
    <source>
        <dbReference type="Proteomes" id="UP001632038"/>
    </source>
</evidence>
<dbReference type="AlphaFoldDB" id="A0ABD3C2A3"/>
<sequence length="660" mass="74607">MGSKVVVTYKRKRLFSRSDHYPLNLNSDKSFDASESKTSAKFDIHDESIAENKFPDKGTKFVTCQDYSEDNVGENMLQCENRDSKYCAQEKPSNPSFVNLSSEYEVKCEALSNENNGKDTISREGKCKETLSNCISQTFSSEEKMERNKDQRSSVCDNLGTKRKLSSTLITFQRRGKRNKDNAANDIIFASDGMHKCESVTPLAASCSMDVKNNKKSPEKADNSCSFSTPAAAMATHEDVPLHTPRETAENDPTTVFHNNSPEGSSLGDKVLSNEDMDRKLSSLDLSISPPAYRDIDCNIPLDWDSDENHQPRPLEAFQDSLGSTSHVHKNFPTSQVQYAPNGSQTRAVSEKGKFIVESPPVKNSCIQLFPENKIHNMQLAQNSEKVEKTDHSRIHNISIHSEQTVNNHHPSYYSSLYEWAHLHPTEPFTNFLPPTTSNFQANALSRHLSMLDNVISRARGKFDFPATWSEEELDSLWIGVRRHGANNFESIIRDRRLHFSPLKTTRDLVDRWRDEQYRLFHGPPVSRPNYATVGVPFPFGLPQNPLTRNRQFQRPVVTNGYLSKGNLPHWLREAVEIPPRPVGPALNVAPSVFCSPDPQWYGNIWQTGVNTVNSPVQMKHGEIDLHEHRDNNKKQDELIVIKSDASSEETISDDHSVMV</sequence>
<proteinExistence type="predicted"/>
<dbReference type="EMBL" id="JAVIJP010000054">
    <property type="protein sequence ID" value="KAL3623900.1"/>
    <property type="molecule type" value="Genomic_DNA"/>
</dbReference>
<evidence type="ECO:0000313" key="1">
    <source>
        <dbReference type="EMBL" id="KAL3623900.1"/>
    </source>
</evidence>
<evidence type="ECO:0008006" key="3">
    <source>
        <dbReference type="Google" id="ProtNLM"/>
    </source>
</evidence>
<reference evidence="2" key="1">
    <citation type="journal article" date="2024" name="IScience">
        <title>Strigolactones Initiate the Formation of Haustorium-like Structures in Castilleja.</title>
        <authorList>
            <person name="Buerger M."/>
            <person name="Peterson D."/>
            <person name="Chory J."/>
        </authorList>
    </citation>
    <scope>NUCLEOTIDE SEQUENCE [LARGE SCALE GENOMIC DNA]</scope>
</reference>
<accession>A0ABD3C2A3</accession>
<organism evidence="1 2">
    <name type="scientific">Castilleja foliolosa</name>
    <dbReference type="NCBI Taxonomy" id="1961234"/>
    <lineage>
        <taxon>Eukaryota</taxon>
        <taxon>Viridiplantae</taxon>
        <taxon>Streptophyta</taxon>
        <taxon>Embryophyta</taxon>
        <taxon>Tracheophyta</taxon>
        <taxon>Spermatophyta</taxon>
        <taxon>Magnoliopsida</taxon>
        <taxon>eudicotyledons</taxon>
        <taxon>Gunneridae</taxon>
        <taxon>Pentapetalae</taxon>
        <taxon>asterids</taxon>
        <taxon>lamiids</taxon>
        <taxon>Lamiales</taxon>
        <taxon>Orobanchaceae</taxon>
        <taxon>Pedicularideae</taxon>
        <taxon>Castillejinae</taxon>
        <taxon>Castilleja</taxon>
    </lineage>
</organism>
<protein>
    <recommendedName>
        <fullName evidence="3">Myb-like domain-containing protein</fullName>
    </recommendedName>
</protein>
<name>A0ABD3C2A3_9LAMI</name>
<dbReference type="SUPFAM" id="SSF46689">
    <property type="entry name" value="Homeodomain-like"/>
    <property type="match status" value="1"/>
</dbReference>
<dbReference type="InterPro" id="IPR009057">
    <property type="entry name" value="Homeodomain-like_sf"/>
</dbReference>
<comment type="caution">
    <text evidence="1">The sequence shown here is derived from an EMBL/GenBank/DDBJ whole genome shotgun (WGS) entry which is preliminary data.</text>
</comment>
<keyword evidence="2" id="KW-1185">Reference proteome</keyword>